<gene>
    <name evidence="1" type="ORF">SAMN06296378_2149</name>
</gene>
<accession>A0A2C8ZW35</accession>
<keyword evidence="2" id="KW-1185">Reference proteome</keyword>
<organism evidence="1 2">
    <name type="scientific">Salinibacterium xinjiangense</name>
    <dbReference type="NCBI Taxonomy" id="386302"/>
    <lineage>
        <taxon>Bacteria</taxon>
        <taxon>Bacillati</taxon>
        <taxon>Actinomycetota</taxon>
        <taxon>Actinomycetes</taxon>
        <taxon>Micrococcales</taxon>
        <taxon>Microbacteriaceae</taxon>
        <taxon>Salinibacterium</taxon>
    </lineage>
</organism>
<evidence type="ECO:0000313" key="2">
    <source>
        <dbReference type="Proteomes" id="UP000219440"/>
    </source>
</evidence>
<dbReference type="RefSeq" id="WP_097061216.1">
    <property type="nucleotide sequence ID" value="NZ_BMLC01000003.1"/>
</dbReference>
<dbReference type="AlphaFoldDB" id="A0A2C8ZW35"/>
<protein>
    <submittedName>
        <fullName evidence="1">Uncharacterized protein</fullName>
    </submittedName>
</protein>
<reference evidence="1 2" key="1">
    <citation type="submission" date="2017-09" db="EMBL/GenBank/DDBJ databases">
        <authorList>
            <person name="Ehlers B."/>
            <person name="Leendertz F.H."/>
        </authorList>
    </citation>
    <scope>NUCLEOTIDE SEQUENCE [LARGE SCALE GENOMIC DNA]</scope>
    <source>
        <strain evidence="1 2">CGMCC 1.05381</strain>
    </source>
</reference>
<name>A0A2C8ZW35_9MICO</name>
<sequence>MALTEAAQVLDRVGSMLADVARDGMVGSGDMELLDLTREVEGMGRLTDALQALAAAEVDERSRHELGQSGLAQRLGETRGIQLLEKLTLV</sequence>
<dbReference type="OrthoDB" id="5125634at2"/>
<dbReference type="Proteomes" id="UP000219440">
    <property type="component" value="Unassembled WGS sequence"/>
</dbReference>
<dbReference type="EMBL" id="OCST01000004">
    <property type="protein sequence ID" value="SOE70143.1"/>
    <property type="molecule type" value="Genomic_DNA"/>
</dbReference>
<evidence type="ECO:0000313" key="1">
    <source>
        <dbReference type="EMBL" id="SOE70143.1"/>
    </source>
</evidence>
<proteinExistence type="predicted"/>